<evidence type="ECO:0000256" key="1">
    <source>
        <dbReference type="ARBA" id="ARBA00022729"/>
    </source>
</evidence>
<dbReference type="PROSITE" id="PS51473">
    <property type="entry name" value="GNK2"/>
    <property type="match status" value="2"/>
</dbReference>
<dbReference type="OrthoDB" id="911609at2759"/>
<dbReference type="Gene3D" id="3.30.430.20">
    <property type="entry name" value="Gnk2 domain, C-X8-C-X2-C motif"/>
    <property type="match status" value="2"/>
</dbReference>
<evidence type="ECO:0000259" key="6">
    <source>
        <dbReference type="PROSITE" id="PS51473"/>
    </source>
</evidence>
<dbReference type="CDD" id="cd23509">
    <property type="entry name" value="Gnk2-like"/>
    <property type="match status" value="2"/>
</dbReference>
<dbReference type="Gene3D" id="3.30.200.20">
    <property type="entry name" value="Phosphorylase Kinase, domain 1"/>
    <property type="match status" value="1"/>
</dbReference>
<keyword evidence="1 5" id="KW-0732">Signal</keyword>
<dbReference type="STRING" id="429701.A0A2G9I9M6"/>
<evidence type="ECO:0000313" key="8">
    <source>
        <dbReference type="Proteomes" id="UP000231279"/>
    </source>
</evidence>
<accession>A0A2G9I9M6</accession>
<sequence>MSCESCKLAMIILLVSIIVLLPSVRSQDETPHVCLPNGNYTSNSTYRANLNSSLSSLSANMGNNGFNNASVGRNPDQVNAIALCRADTTLAQCRTCLQNAAVGIVQFCPNQRQAIIWYELCTLRYSNEAINGTQPNDAEVILRNTGDVASPQQFRNDRARLLDNLTAQAANGSSEMKIGAGSTNTSDSDTLYGLVQCTPDLSADECNNCLVQAGRDMRSCCDSARGVRVLFPSCILRYELYPFYNETRLREFQALLPPVPSPPAPSPPAPSPPVPSPSPPGSGDDNTTKIIIIVVVAVVVCLILAVCGAIFLRKRVKQRRHYEITETTDETSSVESLQYDFGKIRAATNDFADSNKLGQGGFGVVYKTQSNVHIWVGIVATRL</sequence>
<dbReference type="EMBL" id="NKXS01000093">
    <property type="protein sequence ID" value="PIN26456.1"/>
    <property type="molecule type" value="Genomic_DNA"/>
</dbReference>
<dbReference type="FunFam" id="3.30.430.20:FF:000002">
    <property type="entry name" value="Cysteine-rich receptor-like protein kinase 10"/>
    <property type="match status" value="1"/>
</dbReference>
<keyword evidence="2" id="KW-0677">Repeat</keyword>
<comment type="caution">
    <text evidence="7">The sequence shown here is derived from an EMBL/GenBank/DDBJ whole genome shotgun (WGS) entry which is preliminary data.</text>
</comment>
<evidence type="ECO:0000256" key="2">
    <source>
        <dbReference type="ARBA" id="ARBA00022737"/>
    </source>
</evidence>
<dbReference type="Pfam" id="PF01657">
    <property type="entry name" value="Stress-antifung"/>
    <property type="match status" value="2"/>
</dbReference>
<proteinExistence type="predicted"/>
<dbReference type="InterPro" id="IPR011009">
    <property type="entry name" value="Kinase-like_dom_sf"/>
</dbReference>
<feature type="domain" description="Gnk2-homologous" evidence="6">
    <location>
        <begin position="136"/>
        <end position="243"/>
    </location>
</feature>
<dbReference type="AlphaFoldDB" id="A0A2G9I9M6"/>
<dbReference type="InterPro" id="IPR002902">
    <property type="entry name" value="GNK2"/>
</dbReference>
<keyword evidence="8" id="KW-1185">Reference proteome</keyword>
<feature type="domain" description="Gnk2-homologous" evidence="6">
    <location>
        <begin position="28"/>
        <end position="130"/>
    </location>
</feature>
<keyword evidence="4" id="KW-0472">Membrane</keyword>
<organism evidence="7 8">
    <name type="scientific">Handroanthus impetiginosus</name>
    <dbReference type="NCBI Taxonomy" id="429701"/>
    <lineage>
        <taxon>Eukaryota</taxon>
        <taxon>Viridiplantae</taxon>
        <taxon>Streptophyta</taxon>
        <taxon>Embryophyta</taxon>
        <taxon>Tracheophyta</taxon>
        <taxon>Spermatophyta</taxon>
        <taxon>Magnoliopsida</taxon>
        <taxon>eudicotyledons</taxon>
        <taxon>Gunneridae</taxon>
        <taxon>Pentapetalae</taxon>
        <taxon>asterids</taxon>
        <taxon>lamiids</taxon>
        <taxon>Lamiales</taxon>
        <taxon>Bignoniaceae</taxon>
        <taxon>Crescentiina</taxon>
        <taxon>Tabebuia alliance</taxon>
        <taxon>Handroanthus</taxon>
    </lineage>
</organism>
<dbReference type="InterPro" id="IPR038408">
    <property type="entry name" value="GNK2_sf"/>
</dbReference>
<dbReference type="FunFam" id="3.30.430.20:FF:000003">
    <property type="entry name" value="Cysteine-rich RLK (RECEPTOR-like protein kinase) 10"/>
    <property type="match status" value="1"/>
</dbReference>
<keyword evidence="4" id="KW-1133">Transmembrane helix</keyword>
<reference evidence="8" key="1">
    <citation type="journal article" date="2018" name="Gigascience">
        <title>Genome assembly of the Pink Ipe (Handroanthus impetiginosus, Bignoniaceae), a highly valued, ecologically keystone Neotropical timber forest tree.</title>
        <authorList>
            <person name="Silva-Junior O.B."/>
            <person name="Grattapaglia D."/>
            <person name="Novaes E."/>
            <person name="Collevatti R.G."/>
        </authorList>
    </citation>
    <scope>NUCLEOTIDE SEQUENCE [LARGE SCALE GENOMIC DNA]</scope>
    <source>
        <strain evidence="8">cv. UFG-1</strain>
    </source>
</reference>
<keyword evidence="4" id="KW-0812">Transmembrane</keyword>
<feature type="signal peptide" evidence="5">
    <location>
        <begin position="1"/>
        <end position="26"/>
    </location>
</feature>
<evidence type="ECO:0000256" key="4">
    <source>
        <dbReference type="SAM" id="Phobius"/>
    </source>
</evidence>
<protein>
    <recommendedName>
        <fullName evidence="6">Gnk2-homologous domain-containing protein</fullName>
    </recommendedName>
</protein>
<evidence type="ECO:0000256" key="3">
    <source>
        <dbReference type="SAM" id="MobiDB-lite"/>
    </source>
</evidence>
<feature type="compositionally biased region" description="Pro residues" evidence="3">
    <location>
        <begin position="257"/>
        <end position="280"/>
    </location>
</feature>
<dbReference type="Proteomes" id="UP000231279">
    <property type="component" value="Unassembled WGS sequence"/>
</dbReference>
<dbReference type="PANTHER" id="PTHR32099:SF51">
    <property type="entry name" value="CYSTEINE-RICH RECEPTOR-LIKE PROTEIN KINASE 25 ISOFORM X1"/>
    <property type="match status" value="1"/>
</dbReference>
<feature type="region of interest" description="Disordered" evidence="3">
    <location>
        <begin position="256"/>
        <end position="282"/>
    </location>
</feature>
<gene>
    <name evidence="7" type="ORF">CDL12_00781</name>
</gene>
<evidence type="ECO:0000313" key="7">
    <source>
        <dbReference type="EMBL" id="PIN26456.1"/>
    </source>
</evidence>
<dbReference type="PANTHER" id="PTHR32099">
    <property type="entry name" value="CYSTEINE-RICH REPEAT SECRETORY PROTEIN"/>
    <property type="match status" value="1"/>
</dbReference>
<feature type="transmembrane region" description="Helical" evidence="4">
    <location>
        <begin position="290"/>
        <end position="312"/>
    </location>
</feature>
<dbReference type="SUPFAM" id="SSF56112">
    <property type="entry name" value="Protein kinase-like (PK-like)"/>
    <property type="match status" value="1"/>
</dbReference>
<feature type="chain" id="PRO_5013742158" description="Gnk2-homologous domain-containing protein" evidence="5">
    <location>
        <begin position="27"/>
        <end position="383"/>
    </location>
</feature>
<name>A0A2G9I9M6_9LAMI</name>
<evidence type="ECO:0000256" key="5">
    <source>
        <dbReference type="SAM" id="SignalP"/>
    </source>
</evidence>